<evidence type="ECO:0000313" key="2">
    <source>
        <dbReference type="EMBL" id="AYC30462.1"/>
    </source>
</evidence>
<name>A0A385YYE0_9BACL</name>
<proteinExistence type="predicted"/>
<organism evidence="2 3">
    <name type="scientific">Paenisporosarcina cavernae</name>
    <dbReference type="NCBI Taxonomy" id="2320858"/>
    <lineage>
        <taxon>Bacteria</taxon>
        <taxon>Bacillati</taxon>
        <taxon>Bacillota</taxon>
        <taxon>Bacilli</taxon>
        <taxon>Bacillales</taxon>
        <taxon>Caryophanaceae</taxon>
        <taxon>Paenisporosarcina</taxon>
    </lineage>
</organism>
<dbReference type="GO" id="GO:0003824">
    <property type="term" value="F:catalytic activity"/>
    <property type="evidence" value="ECO:0007669"/>
    <property type="project" value="UniProtKB-ARBA"/>
</dbReference>
<dbReference type="KEGG" id="paek:D3873_11695"/>
<feature type="domain" description="Aerobactin siderophore biosynthesis IucA/IucC-like C-terminal" evidence="1">
    <location>
        <begin position="108"/>
        <end position="183"/>
    </location>
</feature>
<dbReference type="AlphaFoldDB" id="A0A385YYE0"/>
<gene>
    <name evidence="2" type="ORF">D3873_11695</name>
</gene>
<dbReference type="Proteomes" id="UP000265725">
    <property type="component" value="Chromosome"/>
</dbReference>
<accession>A0A385YYE0</accession>
<dbReference type="Pfam" id="PF06276">
    <property type="entry name" value="FhuF"/>
    <property type="match status" value="1"/>
</dbReference>
<dbReference type="InterPro" id="IPR022770">
    <property type="entry name" value="IucA/IucC-like_C"/>
</dbReference>
<evidence type="ECO:0000313" key="3">
    <source>
        <dbReference type="Proteomes" id="UP000265725"/>
    </source>
</evidence>
<protein>
    <recommendedName>
        <fullName evidence="1">Aerobactin siderophore biosynthesis IucA/IucC-like C-terminal domain-containing protein</fullName>
    </recommendedName>
</protein>
<sequence length="219" mass="25607">MITEQFLQTETRWGAPTQDAILFHWKDLFHDEKLSSLYAELQSTFGYSSLPAAVSVVGKRIGYSTTLILLMKTHAVKSIRLEEVVMYWNATERDWIPTYYFPIDAPRNEEPLAEWVISHLLESQLLPLINQLAKTKGVSKYVLWENIAVYWRWLYVEKFQEPTIFQELSNIPAEHFGIKENPLLSYDRQLAKIGKRRTCCLSYMNTKNSSYCKTCPLNR</sequence>
<keyword evidence="3" id="KW-1185">Reference proteome</keyword>
<dbReference type="EMBL" id="CP032418">
    <property type="protein sequence ID" value="AYC30462.1"/>
    <property type="molecule type" value="Genomic_DNA"/>
</dbReference>
<reference evidence="3" key="1">
    <citation type="submission" date="2018-09" db="EMBL/GenBank/DDBJ databases">
        <authorList>
            <person name="Zhu H."/>
        </authorList>
    </citation>
    <scope>NUCLEOTIDE SEQUENCE [LARGE SCALE GENOMIC DNA]</scope>
    <source>
        <strain evidence="3">K2R23-3</strain>
    </source>
</reference>
<dbReference type="RefSeq" id="WP_119884179.1">
    <property type="nucleotide sequence ID" value="NZ_CP032418.1"/>
</dbReference>
<evidence type="ECO:0000259" key="1">
    <source>
        <dbReference type="Pfam" id="PF06276"/>
    </source>
</evidence>
<dbReference type="OrthoDB" id="5870636at2"/>